<dbReference type="AlphaFoldDB" id="A0A383AQF8"/>
<name>A0A383AQF8_9ZZZZ</name>
<accession>A0A383AQF8</accession>
<sequence length="126" mass="13441">VSAVEPVSWHHGRFEDFAEGKGKGVALGSDGRLRLAPVLLPLAETESERVWDIVTVDGALWIGTGDAGRVYRLEEGDEALLLLDSPEIGIHTLTPAGGRAVYAGTFPDGLIYRISRDGTVKTGART</sequence>
<dbReference type="SUPFAM" id="SSF63829">
    <property type="entry name" value="Calcium-dependent phosphotriesterase"/>
    <property type="match status" value="1"/>
</dbReference>
<feature type="non-terminal residue" evidence="1">
    <location>
        <position position="1"/>
    </location>
</feature>
<feature type="non-terminal residue" evidence="1">
    <location>
        <position position="126"/>
    </location>
</feature>
<evidence type="ECO:0008006" key="2">
    <source>
        <dbReference type="Google" id="ProtNLM"/>
    </source>
</evidence>
<evidence type="ECO:0000313" key="1">
    <source>
        <dbReference type="EMBL" id="SVE09435.1"/>
    </source>
</evidence>
<proteinExistence type="predicted"/>
<organism evidence="1">
    <name type="scientific">marine metagenome</name>
    <dbReference type="NCBI Taxonomy" id="408172"/>
    <lineage>
        <taxon>unclassified sequences</taxon>
        <taxon>metagenomes</taxon>
        <taxon>ecological metagenomes</taxon>
    </lineage>
</organism>
<protein>
    <recommendedName>
        <fullName evidence="2">SMP-30/Gluconolactonase/LRE-like region domain-containing protein</fullName>
    </recommendedName>
</protein>
<gene>
    <name evidence="1" type="ORF">METZ01_LOCUS462289</name>
</gene>
<dbReference type="EMBL" id="UINC01193698">
    <property type="protein sequence ID" value="SVE09435.1"/>
    <property type="molecule type" value="Genomic_DNA"/>
</dbReference>
<reference evidence="1" key="1">
    <citation type="submission" date="2018-05" db="EMBL/GenBank/DDBJ databases">
        <authorList>
            <person name="Lanie J.A."/>
            <person name="Ng W.-L."/>
            <person name="Kazmierczak K.M."/>
            <person name="Andrzejewski T.M."/>
            <person name="Davidsen T.M."/>
            <person name="Wayne K.J."/>
            <person name="Tettelin H."/>
            <person name="Glass J.I."/>
            <person name="Rusch D."/>
            <person name="Podicherti R."/>
            <person name="Tsui H.-C.T."/>
            <person name="Winkler M.E."/>
        </authorList>
    </citation>
    <scope>NUCLEOTIDE SEQUENCE</scope>
</reference>